<dbReference type="Proteomes" id="UP001207468">
    <property type="component" value="Unassembled WGS sequence"/>
</dbReference>
<protein>
    <submittedName>
        <fullName evidence="1">Uncharacterized protein</fullName>
    </submittedName>
</protein>
<comment type="caution">
    <text evidence="1">The sequence shown here is derived from an EMBL/GenBank/DDBJ whole genome shotgun (WGS) entry which is preliminary data.</text>
</comment>
<proteinExistence type="predicted"/>
<keyword evidence="2" id="KW-1185">Reference proteome</keyword>
<evidence type="ECO:0000313" key="1">
    <source>
        <dbReference type="EMBL" id="KAI9508688.1"/>
    </source>
</evidence>
<organism evidence="1 2">
    <name type="scientific">Russula earlei</name>
    <dbReference type="NCBI Taxonomy" id="71964"/>
    <lineage>
        <taxon>Eukaryota</taxon>
        <taxon>Fungi</taxon>
        <taxon>Dikarya</taxon>
        <taxon>Basidiomycota</taxon>
        <taxon>Agaricomycotina</taxon>
        <taxon>Agaricomycetes</taxon>
        <taxon>Russulales</taxon>
        <taxon>Russulaceae</taxon>
        <taxon>Russula</taxon>
    </lineage>
</organism>
<sequence>MCPVAHTLGPLCLYPTFTYMDTVECLLVYPSIIIINCINTCPKFPLHDLISESEPLPPTQLNSFALLQPLKDVHKHKGILALHPLAPSQVHSSELPTSVNAHHPFWEQTFAWFPNFSMLFEFFLLFHSNANPLPPFFLTLADSCTHWHTHSVVLLGISSLSTHFENGGSLGDGKKANKSYWEDVHAVMVLLTNTLASATAPLIEAVECKCLHTENLTPSTSHSCSSSGSLSVALPLQQDKSCVSSLHNGNTTTVSTSTTHHNLLYNTDLPVLRAYERLGHDVVAPKSQFEMEWDAFEHNVLGPLWQPVATITTMGNGANGVATTTADLQEMYAHTMITMEPKLVPRVSCWKMAWTVGQEGRGVVGGVAWMGEPAGHETGS</sequence>
<reference evidence="1" key="1">
    <citation type="submission" date="2021-03" db="EMBL/GenBank/DDBJ databases">
        <title>Evolutionary priming and transition to the ectomycorrhizal habit in an iconic lineage of mushroom-forming fungi: is preadaptation a requirement?</title>
        <authorList>
            <consortium name="DOE Joint Genome Institute"/>
            <person name="Looney B.P."/>
            <person name="Miyauchi S."/>
            <person name="Morin E."/>
            <person name="Drula E."/>
            <person name="Courty P.E."/>
            <person name="Chicoki N."/>
            <person name="Fauchery L."/>
            <person name="Kohler A."/>
            <person name="Kuo A."/>
            <person name="LaButti K."/>
            <person name="Pangilinan J."/>
            <person name="Lipzen A."/>
            <person name="Riley R."/>
            <person name="Andreopoulos W."/>
            <person name="He G."/>
            <person name="Johnson J."/>
            <person name="Barry K.W."/>
            <person name="Grigoriev I.V."/>
            <person name="Nagy L."/>
            <person name="Hibbett D."/>
            <person name="Henrissat B."/>
            <person name="Matheny P.B."/>
            <person name="Labbe J."/>
            <person name="Martin A.F."/>
        </authorList>
    </citation>
    <scope>NUCLEOTIDE SEQUENCE</scope>
    <source>
        <strain evidence="1">BPL698</strain>
    </source>
</reference>
<gene>
    <name evidence="1" type="ORF">F5148DRAFT_1148834</name>
</gene>
<dbReference type="EMBL" id="JAGFNK010000081">
    <property type="protein sequence ID" value="KAI9508688.1"/>
    <property type="molecule type" value="Genomic_DNA"/>
</dbReference>
<accession>A0ACC0UAN4</accession>
<evidence type="ECO:0000313" key="2">
    <source>
        <dbReference type="Proteomes" id="UP001207468"/>
    </source>
</evidence>
<name>A0ACC0UAN4_9AGAM</name>